<dbReference type="GO" id="GO:0006633">
    <property type="term" value="P:fatty acid biosynthetic process"/>
    <property type="evidence" value="ECO:0007669"/>
    <property type="project" value="TreeGrafter"/>
</dbReference>
<evidence type="ECO:0000259" key="1">
    <source>
        <dbReference type="Pfam" id="PF01575"/>
    </source>
</evidence>
<evidence type="ECO:0000313" key="2">
    <source>
        <dbReference type="EMBL" id="KAG0491694.1"/>
    </source>
</evidence>
<dbReference type="InterPro" id="IPR029069">
    <property type="entry name" value="HotDog_dom_sf"/>
</dbReference>
<keyword evidence="4" id="KW-1185">Reference proteome</keyword>
<dbReference type="Gene3D" id="3.10.129.10">
    <property type="entry name" value="Hotdog Thioesterase"/>
    <property type="match status" value="1"/>
</dbReference>
<dbReference type="EMBL" id="JADCNM010000002">
    <property type="protein sequence ID" value="KAG0493741.1"/>
    <property type="molecule type" value="Genomic_DNA"/>
</dbReference>
<proteinExistence type="predicted"/>
<evidence type="ECO:0000313" key="3">
    <source>
        <dbReference type="EMBL" id="KAG0493741.1"/>
    </source>
</evidence>
<dbReference type="EMBL" id="JADCNL010000002">
    <property type="protein sequence ID" value="KAG0491694.1"/>
    <property type="molecule type" value="Genomic_DNA"/>
</dbReference>
<gene>
    <name evidence="3" type="ORF">HPP92_004735</name>
    <name evidence="2" type="ORF">HPP92_005092</name>
</gene>
<accession>A0A835RS28</accession>
<evidence type="ECO:0000313" key="5">
    <source>
        <dbReference type="Proteomes" id="UP000639772"/>
    </source>
</evidence>
<dbReference type="InterPro" id="IPR002539">
    <property type="entry name" value="MaoC-like_dom"/>
</dbReference>
<dbReference type="SUPFAM" id="SSF54637">
    <property type="entry name" value="Thioesterase/thiol ester dehydrase-isomerase"/>
    <property type="match status" value="1"/>
</dbReference>
<dbReference type="InterPro" id="IPR050965">
    <property type="entry name" value="UPF0336/Enoyl-CoA_hydratase"/>
</dbReference>
<dbReference type="Pfam" id="PF01575">
    <property type="entry name" value="MaoC_dehydratas"/>
    <property type="match status" value="1"/>
</dbReference>
<protein>
    <recommendedName>
        <fullName evidence="1">MaoC-like domain-containing protein</fullName>
    </recommendedName>
</protein>
<reference evidence="4 5" key="1">
    <citation type="journal article" date="2020" name="Nat. Food">
        <title>A phased Vanilla planifolia genome enables genetic improvement of flavour and production.</title>
        <authorList>
            <person name="Hasing T."/>
            <person name="Tang H."/>
            <person name="Brym M."/>
            <person name="Khazi F."/>
            <person name="Huang T."/>
            <person name="Chambers A.H."/>
        </authorList>
    </citation>
    <scope>NUCLEOTIDE SEQUENCE [LARGE SCALE GENOMIC DNA]</scope>
    <source>
        <tissue evidence="3">Leaf</tissue>
    </source>
</reference>
<dbReference type="PANTHER" id="PTHR43437">
    <property type="entry name" value="HYDROXYACYL-THIOESTER DEHYDRATASE TYPE 2, MITOCHONDRIAL-RELATED"/>
    <property type="match status" value="1"/>
</dbReference>
<dbReference type="GO" id="GO:0019171">
    <property type="term" value="F:(3R)-hydroxyacyl-[acyl-carrier-protein] dehydratase activity"/>
    <property type="evidence" value="ECO:0007669"/>
    <property type="project" value="TreeGrafter"/>
</dbReference>
<dbReference type="Proteomes" id="UP000636800">
    <property type="component" value="Chromosome 2"/>
</dbReference>
<dbReference type="PANTHER" id="PTHR43437:SF3">
    <property type="entry name" value="HYDROXYACYL-THIOESTER DEHYDRATASE TYPE 2, MITOCHONDRIAL"/>
    <property type="match status" value="1"/>
</dbReference>
<name>A0A835RS28_VANPL</name>
<dbReference type="Proteomes" id="UP000639772">
    <property type="component" value="Unassembled WGS sequence"/>
</dbReference>
<dbReference type="GO" id="GO:0005739">
    <property type="term" value="C:mitochondrion"/>
    <property type="evidence" value="ECO:0007669"/>
    <property type="project" value="TreeGrafter"/>
</dbReference>
<sequence>MHRILLMRCSPRVYAAAVISPFSSSAEASPPPLKVGDVLGKARRFSAADVETFAEVSGDRNPVHLDHNFARELAGFHGGTVVHGMLVASLFSSVIASNFPGAIYVSQTLQFKSPVYVEDEVVAEVQAIRLRELKRKNIVEFATRCFKGQTLLIDGEASTILPTLIPVKSQDC</sequence>
<evidence type="ECO:0000313" key="4">
    <source>
        <dbReference type="Proteomes" id="UP000636800"/>
    </source>
</evidence>
<feature type="domain" description="MaoC-like" evidence="1">
    <location>
        <begin position="42"/>
        <end position="137"/>
    </location>
</feature>
<dbReference type="OrthoDB" id="3592703at2759"/>
<dbReference type="AlphaFoldDB" id="A0A835RS28"/>
<dbReference type="CDD" id="cd03449">
    <property type="entry name" value="R_hydratase"/>
    <property type="match status" value="1"/>
</dbReference>
<organism evidence="3 5">
    <name type="scientific">Vanilla planifolia</name>
    <name type="common">Vanilla</name>
    <dbReference type="NCBI Taxonomy" id="51239"/>
    <lineage>
        <taxon>Eukaryota</taxon>
        <taxon>Viridiplantae</taxon>
        <taxon>Streptophyta</taxon>
        <taxon>Embryophyta</taxon>
        <taxon>Tracheophyta</taxon>
        <taxon>Spermatophyta</taxon>
        <taxon>Magnoliopsida</taxon>
        <taxon>Liliopsida</taxon>
        <taxon>Asparagales</taxon>
        <taxon>Orchidaceae</taxon>
        <taxon>Vanilloideae</taxon>
        <taxon>Vanilleae</taxon>
        <taxon>Vanilla</taxon>
    </lineage>
</organism>
<comment type="caution">
    <text evidence="3">The sequence shown here is derived from an EMBL/GenBank/DDBJ whole genome shotgun (WGS) entry which is preliminary data.</text>
</comment>